<feature type="region of interest" description="Disordered" evidence="2">
    <location>
        <begin position="1"/>
        <end position="43"/>
    </location>
</feature>
<protein>
    <submittedName>
        <fullName evidence="3">Uncharacterized protein</fullName>
    </submittedName>
</protein>
<dbReference type="Proteomes" id="UP000825935">
    <property type="component" value="Chromosome 16"/>
</dbReference>
<sequence>MAHGQNGTLVTTSSPANNSNAAALYQDPKSGRVSPNNSSPLAGHKLNIATGVVSTTNNSHNEKAEVFAEAHRYRVETEAHSYREAESRKVEARAKGNLAKAERQRILEEAKALEAKQREEQRAELVIRNAKAKAERVIALAHARANRINSKAQEEAEKAIADAYTKAERLKAEVEETKKREFAEIADRVQHLITVGELPAIEYKGVVQRMKASFVCHS</sequence>
<name>A0A8T2T0Y0_CERRI</name>
<feature type="compositionally biased region" description="Polar residues" evidence="2">
    <location>
        <begin position="1"/>
        <end position="12"/>
    </location>
</feature>
<dbReference type="EMBL" id="CM035421">
    <property type="protein sequence ID" value="KAH7387476.1"/>
    <property type="molecule type" value="Genomic_DNA"/>
</dbReference>
<dbReference type="OMA" id="HACEHTE"/>
<evidence type="ECO:0000256" key="2">
    <source>
        <dbReference type="SAM" id="MobiDB-lite"/>
    </source>
</evidence>
<accession>A0A8T2T0Y0</accession>
<gene>
    <name evidence="3" type="ORF">KP509_16G024700</name>
</gene>
<keyword evidence="4" id="KW-1185">Reference proteome</keyword>
<dbReference type="AlphaFoldDB" id="A0A8T2T0Y0"/>
<evidence type="ECO:0000313" key="4">
    <source>
        <dbReference type="Proteomes" id="UP000825935"/>
    </source>
</evidence>
<comment type="caution">
    <text evidence="3">The sequence shown here is derived from an EMBL/GenBank/DDBJ whole genome shotgun (WGS) entry which is preliminary data.</text>
</comment>
<dbReference type="EMBL" id="CM035421">
    <property type="protein sequence ID" value="KAH7387477.1"/>
    <property type="molecule type" value="Genomic_DNA"/>
</dbReference>
<feature type="compositionally biased region" description="Low complexity" evidence="2">
    <location>
        <begin position="13"/>
        <end position="23"/>
    </location>
</feature>
<feature type="coiled-coil region" evidence="1">
    <location>
        <begin position="96"/>
        <end position="180"/>
    </location>
</feature>
<proteinExistence type="predicted"/>
<evidence type="ECO:0000256" key="1">
    <source>
        <dbReference type="SAM" id="Coils"/>
    </source>
</evidence>
<evidence type="ECO:0000313" key="3">
    <source>
        <dbReference type="EMBL" id="KAH7387476.1"/>
    </source>
</evidence>
<dbReference type="OrthoDB" id="1909622at2759"/>
<keyword evidence="1" id="KW-0175">Coiled coil</keyword>
<organism evidence="3 4">
    <name type="scientific">Ceratopteris richardii</name>
    <name type="common">Triangle waterfern</name>
    <dbReference type="NCBI Taxonomy" id="49495"/>
    <lineage>
        <taxon>Eukaryota</taxon>
        <taxon>Viridiplantae</taxon>
        <taxon>Streptophyta</taxon>
        <taxon>Embryophyta</taxon>
        <taxon>Tracheophyta</taxon>
        <taxon>Polypodiopsida</taxon>
        <taxon>Polypodiidae</taxon>
        <taxon>Polypodiales</taxon>
        <taxon>Pteridineae</taxon>
        <taxon>Pteridaceae</taxon>
        <taxon>Parkerioideae</taxon>
        <taxon>Ceratopteris</taxon>
    </lineage>
</organism>
<reference evidence="3" key="1">
    <citation type="submission" date="2021-08" db="EMBL/GenBank/DDBJ databases">
        <title>WGS assembly of Ceratopteris richardii.</title>
        <authorList>
            <person name="Marchant D.B."/>
            <person name="Chen G."/>
            <person name="Jenkins J."/>
            <person name="Shu S."/>
            <person name="Leebens-Mack J."/>
            <person name="Grimwood J."/>
            <person name="Schmutz J."/>
            <person name="Soltis P."/>
            <person name="Soltis D."/>
            <person name="Chen Z.-H."/>
        </authorList>
    </citation>
    <scope>NUCLEOTIDE SEQUENCE</scope>
    <source>
        <strain evidence="3">Whitten #5841</strain>
        <tissue evidence="3">Leaf</tissue>
    </source>
</reference>